<protein>
    <recommendedName>
        <fullName evidence="7">DNA 3'-5' helicase</fullName>
        <ecNumber evidence="7">5.6.2.4</ecNumber>
    </recommendedName>
</protein>
<dbReference type="RefSeq" id="WP_079088890.1">
    <property type="nucleotide sequence ID" value="NZ_CP108038.1"/>
</dbReference>
<dbReference type="Pfam" id="PF13361">
    <property type="entry name" value="UvrD_C"/>
    <property type="match status" value="1"/>
</dbReference>
<keyword evidence="12" id="KW-1185">Reference proteome</keyword>
<organism evidence="11 12">
    <name type="scientific">Streptomyces bobili</name>
    <dbReference type="NCBI Taxonomy" id="67280"/>
    <lineage>
        <taxon>Bacteria</taxon>
        <taxon>Bacillati</taxon>
        <taxon>Actinomycetota</taxon>
        <taxon>Actinomycetes</taxon>
        <taxon>Kitasatosporales</taxon>
        <taxon>Streptomycetaceae</taxon>
        <taxon>Streptomyces</taxon>
    </lineage>
</organism>
<evidence type="ECO:0000259" key="10">
    <source>
        <dbReference type="PROSITE" id="PS51198"/>
    </source>
</evidence>
<reference evidence="11" key="1">
    <citation type="submission" date="2022-10" db="EMBL/GenBank/DDBJ databases">
        <title>The complete genomes of actinobacterial strains from the NBC collection.</title>
        <authorList>
            <person name="Joergensen T.S."/>
            <person name="Alvarez Arevalo M."/>
            <person name="Sterndorff E.B."/>
            <person name="Faurdal D."/>
            <person name="Vuksanovic O."/>
            <person name="Mourched A.-S."/>
            <person name="Charusanti P."/>
            <person name="Shaw S."/>
            <person name="Blin K."/>
            <person name="Weber T."/>
        </authorList>
    </citation>
    <scope>NUCLEOTIDE SEQUENCE</scope>
    <source>
        <strain evidence="11">NBC_00302</strain>
    </source>
</reference>
<dbReference type="InterPro" id="IPR014016">
    <property type="entry name" value="UvrD-like_ATP-bd"/>
</dbReference>
<evidence type="ECO:0000256" key="6">
    <source>
        <dbReference type="ARBA" id="ARBA00034617"/>
    </source>
</evidence>
<dbReference type="PANTHER" id="PTHR11070">
    <property type="entry name" value="UVRD / RECB / PCRA DNA HELICASE FAMILY MEMBER"/>
    <property type="match status" value="1"/>
</dbReference>
<dbReference type="Pfam" id="PF00580">
    <property type="entry name" value="UvrD-helicase"/>
    <property type="match status" value="1"/>
</dbReference>
<keyword evidence="2 9" id="KW-0378">Hydrolase</keyword>
<dbReference type="EC" id="5.6.2.4" evidence="7"/>
<evidence type="ECO:0000256" key="5">
    <source>
        <dbReference type="ARBA" id="ARBA00023235"/>
    </source>
</evidence>
<accession>A0ABZ1R7I0</accession>
<keyword evidence="4 9" id="KW-0067">ATP-binding</keyword>
<dbReference type="EMBL" id="CP108038">
    <property type="protein sequence ID" value="WUN90944.1"/>
    <property type="molecule type" value="Genomic_DNA"/>
</dbReference>
<evidence type="ECO:0000256" key="1">
    <source>
        <dbReference type="ARBA" id="ARBA00022741"/>
    </source>
</evidence>
<dbReference type="SUPFAM" id="SSF52540">
    <property type="entry name" value="P-loop containing nucleoside triphosphate hydrolases"/>
    <property type="match status" value="1"/>
</dbReference>
<dbReference type="GeneID" id="93766290"/>
<evidence type="ECO:0000256" key="7">
    <source>
        <dbReference type="ARBA" id="ARBA00034808"/>
    </source>
</evidence>
<evidence type="ECO:0000256" key="2">
    <source>
        <dbReference type="ARBA" id="ARBA00022801"/>
    </source>
</evidence>
<feature type="domain" description="UvrD-like helicase ATP-binding" evidence="10">
    <location>
        <begin position="3"/>
        <end position="290"/>
    </location>
</feature>
<dbReference type="InterPro" id="IPR000212">
    <property type="entry name" value="DNA_helicase_UvrD/REP"/>
</dbReference>
<dbReference type="Gene3D" id="3.40.50.300">
    <property type="entry name" value="P-loop containing nucleotide triphosphate hydrolases"/>
    <property type="match status" value="2"/>
</dbReference>
<name>A0ABZ1R7I0_9ACTN</name>
<dbReference type="Proteomes" id="UP001432071">
    <property type="component" value="Chromosome"/>
</dbReference>
<evidence type="ECO:0000256" key="8">
    <source>
        <dbReference type="ARBA" id="ARBA00048988"/>
    </source>
</evidence>
<proteinExistence type="predicted"/>
<evidence type="ECO:0000313" key="11">
    <source>
        <dbReference type="EMBL" id="WUN90944.1"/>
    </source>
</evidence>
<gene>
    <name evidence="11" type="ORF">OHT53_34930</name>
</gene>
<comment type="catalytic activity">
    <reaction evidence="6">
        <text>Couples ATP hydrolysis with the unwinding of duplex DNA by translocating in the 3'-5' direction.</text>
        <dbReference type="EC" id="5.6.2.4"/>
    </reaction>
</comment>
<dbReference type="GO" id="GO:0004386">
    <property type="term" value="F:helicase activity"/>
    <property type="evidence" value="ECO:0007669"/>
    <property type="project" value="UniProtKB-KW"/>
</dbReference>
<dbReference type="InterPro" id="IPR027417">
    <property type="entry name" value="P-loop_NTPase"/>
</dbReference>
<feature type="binding site" evidence="9">
    <location>
        <begin position="24"/>
        <end position="31"/>
    </location>
    <ligand>
        <name>ATP</name>
        <dbReference type="ChEBI" id="CHEBI:30616"/>
    </ligand>
</feature>
<dbReference type="PANTHER" id="PTHR11070:SF2">
    <property type="entry name" value="ATP-DEPENDENT DNA HELICASE SRS2"/>
    <property type="match status" value="1"/>
</dbReference>
<keyword evidence="3 9" id="KW-0347">Helicase</keyword>
<dbReference type="PROSITE" id="PS51198">
    <property type="entry name" value="UVRD_HELICASE_ATP_BIND"/>
    <property type="match status" value="1"/>
</dbReference>
<comment type="catalytic activity">
    <reaction evidence="8">
        <text>ATP + H2O = ADP + phosphate + H(+)</text>
        <dbReference type="Rhea" id="RHEA:13065"/>
        <dbReference type="ChEBI" id="CHEBI:15377"/>
        <dbReference type="ChEBI" id="CHEBI:15378"/>
        <dbReference type="ChEBI" id="CHEBI:30616"/>
        <dbReference type="ChEBI" id="CHEBI:43474"/>
        <dbReference type="ChEBI" id="CHEBI:456216"/>
        <dbReference type="EC" id="5.6.2.4"/>
    </reaction>
</comment>
<evidence type="ECO:0000256" key="4">
    <source>
        <dbReference type="ARBA" id="ARBA00022840"/>
    </source>
</evidence>
<evidence type="ECO:0000256" key="3">
    <source>
        <dbReference type="ARBA" id="ARBA00022806"/>
    </source>
</evidence>
<keyword evidence="5" id="KW-0413">Isomerase</keyword>
<evidence type="ECO:0000313" key="12">
    <source>
        <dbReference type="Proteomes" id="UP001432071"/>
    </source>
</evidence>
<keyword evidence="1 9" id="KW-0547">Nucleotide-binding</keyword>
<sequence>MSEIDLTEDQRALVDAADSLFAVACPGAGKTRAMVTRFLKRTTEEPRKGIGLISFTNAAVDEVRRRCGGDTESLKAPNFVGTFDSFLHRFIVTPLFTKHYKKPPRYVQSWKDAPTGTFRMYDNSQRRDLIPGSEPIQMGWFDFDQNGRATLVRVPTRFGKAATATLMSLRAQAEEKASNRFGQLIREGTVTCEAGRILACIWVRDPKARKVIAPLLKARFAEVIVDEAQDCGEEELLVLGFLRECGIGVIMVGDIDQSIYEFRSATPRAVQEFAADLPIQLVLRDNFRSSPAISAFNNGLRSGSLVEVSSGKHDALSTPVHLLEFSNLDEIAPAALRMAEKNKLDASDLMLLSHAEVHSMKAAGVTDAESTKSKVLEIADAGIKLRATEFDARTRLKTLEKVERSILKLLTNGTETGHKSFELIREELGIDSRWLREFVVRLSVSLNAIQTTRTTFAAEARDFLNNSDWGSVKPPKAQDISNLYKAPSENAWSGVTDLKEGPAVPYATVHGVKGLEFRGVVLIIPEAPKSKATDEVLDAWERGLDTEARRVLYVAGSRAEELLMLAVHTTHADRVAALLGAKSVPYERT</sequence>
<dbReference type="InterPro" id="IPR014017">
    <property type="entry name" value="DNA_helicase_UvrD-like_C"/>
</dbReference>
<evidence type="ECO:0000256" key="9">
    <source>
        <dbReference type="PROSITE-ProRule" id="PRU00560"/>
    </source>
</evidence>